<feature type="domain" description="FHOD1 N-terminal GTPase-binding" evidence="1">
    <location>
        <begin position="4"/>
        <end position="58"/>
    </location>
</feature>
<accession>A0A8J2HI43</accession>
<sequence>MSLTCRVQYLNDVDPFAYASSYPEPPRPPVHTFSATLPLINQLAAVHRLLRAPHRIRYVLSKSIKDKDFRYFID</sequence>
<reference evidence="2" key="1">
    <citation type="submission" date="2021-04" db="EMBL/GenBank/DDBJ databases">
        <authorList>
            <person name="Chebbi M.A.C M."/>
        </authorList>
    </citation>
    <scope>NUCLEOTIDE SEQUENCE</scope>
</reference>
<dbReference type="GO" id="GO:0005856">
    <property type="term" value="C:cytoskeleton"/>
    <property type="evidence" value="ECO:0007669"/>
    <property type="project" value="TreeGrafter"/>
</dbReference>
<dbReference type="OrthoDB" id="9806920at2759"/>
<comment type="caution">
    <text evidence="2">The sequence shown here is derived from an EMBL/GenBank/DDBJ whole genome shotgun (WGS) entry which is preliminary data.</text>
</comment>
<name>A0A8J2HI43_COTCN</name>
<dbReference type="InterPro" id="IPR041387">
    <property type="entry name" value="FHOD1_GBD_N"/>
</dbReference>
<dbReference type="GO" id="GO:0005737">
    <property type="term" value="C:cytoplasm"/>
    <property type="evidence" value="ECO:0007669"/>
    <property type="project" value="TreeGrafter"/>
</dbReference>
<dbReference type="Proteomes" id="UP000786811">
    <property type="component" value="Unassembled WGS sequence"/>
</dbReference>
<protein>
    <submittedName>
        <fullName evidence="2">Similar to Fhod3: FH1/FH2 domain-containing protein 3 (Mus musculus)</fullName>
    </submittedName>
</protein>
<evidence type="ECO:0000313" key="3">
    <source>
        <dbReference type="Proteomes" id="UP000786811"/>
    </source>
</evidence>
<dbReference type="EMBL" id="CAJNRD030001122">
    <property type="protein sequence ID" value="CAG5099937.1"/>
    <property type="molecule type" value="Genomic_DNA"/>
</dbReference>
<evidence type="ECO:0000259" key="1">
    <source>
        <dbReference type="Pfam" id="PF18382"/>
    </source>
</evidence>
<dbReference type="InterPro" id="IPR011989">
    <property type="entry name" value="ARM-like"/>
</dbReference>
<dbReference type="Gene3D" id="1.25.10.10">
    <property type="entry name" value="Leucine-rich Repeat Variant"/>
    <property type="match status" value="1"/>
</dbReference>
<proteinExistence type="predicted"/>
<dbReference type="GO" id="GO:0051015">
    <property type="term" value="F:actin filament binding"/>
    <property type="evidence" value="ECO:0007669"/>
    <property type="project" value="TreeGrafter"/>
</dbReference>
<dbReference type="GO" id="GO:0030866">
    <property type="term" value="P:cortical actin cytoskeleton organization"/>
    <property type="evidence" value="ECO:0007669"/>
    <property type="project" value="TreeGrafter"/>
</dbReference>
<dbReference type="PANTHER" id="PTHR45920">
    <property type="entry name" value="FORMIN HOMOLOGY 2 DOMAIN CONTAINING, ISOFORM I"/>
    <property type="match status" value="1"/>
</dbReference>
<gene>
    <name evidence="2" type="ORF">HICCMSTLAB_LOCUS9309</name>
</gene>
<organism evidence="2 3">
    <name type="scientific">Cotesia congregata</name>
    <name type="common">Parasitoid wasp</name>
    <name type="synonym">Apanteles congregatus</name>
    <dbReference type="NCBI Taxonomy" id="51543"/>
    <lineage>
        <taxon>Eukaryota</taxon>
        <taxon>Metazoa</taxon>
        <taxon>Ecdysozoa</taxon>
        <taxon>Arthropoda</taxon>
        <taxon>Hexapoda</taxon>
        <taxon>Insecta</taxon>
        <taxon>Pterygota</taxon>
        <taxon>Neoptera</taxon>
        <taxon>Endopterygota</taxon>
        <taxon>Hymenoptera</taxon>
        <taxon>Apocrita</taxon>
        <taxon>Ichneumonoidea</taxon>
        <taxon>Braconidae</taxon>
        <taxon>Microgastrinae</taxon>
        <taxon>Cotesia</taxon>
    </lineage>
</organism>
<evidence type="ECO:0000313" key="2">
    <source>
        <dbReference type="EMBL" id="CAG5099937.1"/>
    </source>
</evidence>
<dbReference type="Pfam" id="PF18382">
    <property type="entry name" value="Formin_GBD_N"/>
    <property type="match status" value="1"/>
</dbReference>
<dbReference type="AlphaFoldDB" id="A0A8J2HI43"/>
<keyword evidence="3" id="KW-1185">Reference proteome</keyword>
<dbReference type="PANTHER" id="PTHR45920:SF4">
    <property type="entry name" value="FORMIN HOMOLOGY 2 DOMAIN CONTAINING, ISOFORM I"/>
    <property type="match status" value="1"/>
</dbReference>